<name>A0ABN0VUP0_9BACI</name>
<evidence type="ECO:0000256" key="7">
    <source>
        <dbReference type="ARBA" id="ARBA00022898"/>
    </source>
</evidence>
<organism evidence="14 15">
    <name type="scientific">Bacillus carboniphilus</name>
    <dbReference type="NCBI Taxonomy" id="86663"/>
    <lineage>
        <taxon>Bacteria</taxon>
        <taxon>Bacillati</taxon>
        <taxon>Bacillota</taxon>
        <taxon>Bacilli</taxon>
        <taxon>Bacillales</taxon>
        <taxon>Bacillaceae</taxon>
        <taxon>Bacillus</taxon>
    </lineage>
</organism>
<evidence type="ECO:0000256" key="5">
    <source>
        <dbReference type="ARBA" id="ARBA00022679"/>
    </source>
</evidence>
<evidence type="ECO:0000256" key="4">
    <source>
        <dbReference type="ARBA" id="ARBA00011738"/>
    </source>
</evidence>
<dbReference type="EMBL" id="BAAADJ010000004">
    <property type="protein sequence ID" value="GAA0317739.1"/>
    <property type="molecule type" value="Genomic_DNA"/>
</dbReference>
<gene>
    <name evidence="14" type="ORF">GCM10008967_05390</name>
</gene>
<evidence type="ECO:0000256" key="2">
    <source>
        <dbReference type="ARBA" id="ARBA00004948"/>
    </source>
</evidence>
<keyword evidence="12" id="KW-0732">Signal</keyword>
<keyword evidence="9" id="KW-0408">Iron</keyword>
<evidence type="ECO:0000256" key="1">
    <source>
        <dbReference type="ARBA" id="ARBA00003469"/>
    </source>
</evidence>
<dbReference type="Gene3D" id="3.40.190.10">
    <property type="entry name" value="Periplasmic binding protein-like II"/>
    <property type="match status" value="2"/>
</dbReference>
<evidence type="ECO:0000256" key="9">
    <source>
        <dbReference type="ARBA" id="ARBA00023004"/>
    </source>
</evidence>
<dbReference type="PANTHER" id="PTHR31528:SF1">
    <property type="entry name" value="4-AMINO-5-HYDROXYMETHYL-2-METHYLPYRIMIDINE PHOSPHATE SYNTHASE THI11-RELATED"/>
    <property type="match status" value="1"/>
</dbReference>
<dbReference type="Proteomes" id="UP001500782">
    <property type="component" value="Unassembled WGS sequence"/>
</dbReference>
<evidence type="ECO:0000256" key="10">
    <source>
        <dbReference type="ARBA" id="ARBA00033171"/>
    </source>
</evidence>
<dbReference type="Pfam" id="PF09084">
    <property type="entry name" value="NMT1"/>
    <property type="match status" value="1"/>
</dbReference>
<feature type="domain" description="SsuA/THI5-like" evidence="13">
    <location>
        <begin position="46"/>
        <end position="256"/>
    </location>
</feature>
<keyword evidence="8" id="KW-0784">Thiamine biosynthesis</keyword>
<reference evidence="14 15" key="1">
    <citation type="journal article" date="2019" name="Int. J. Syst. Evol. Microbiol.">
        <title>The Global Catalogue of Microorganisms (GCM) 10K type strain sequencing project: providing services to taxonomists for standard genome sequencing and annotation.</title>
        <authorList>
            <consortium name="The Broad Institute Genomics Platform"/>
            <consortium name="The Broad Institute Genome Sequencing Center for Infectious Disease"/>
            <person name="Wu L."/>
            <person name="Ma J."/>
        </authorList>
    </citation>
    <scope>NUCLEOTIDE SEQUENCE [LARGE SCALE GENOMIC DNA]</scope>
    <source>
        <strain evidence="14 15">JCM 9731</strain>
    </source>
</reference>
<dbReference type="PANTHER" id="PTHR31528">
    <property type="entry name" value="4-AMINO-5-HYDROXYMETHYL-2-METHYLPYRIMIDINE PHOSPHATE SYNTHASE THI11-RELATED"/>
    <property type="match status" value="1"/>
</dbReference>
<dbReference type="PROSITE" id="PS51257">
    <property type="entry name" value="PROKAR_LIPOPROTEIN"/>
    <property type="match status" value="1"/>
</dbReference>
<evidence type="ECO:0000256" key="3">
    <source>
        <dbReference type="ARBA" id="ARBA00009406"/>
    </source>
</evidence>
<evidence type="ECO:0000259" key="13">
    <source>
        <dbReference type="Pfam" id="PF09084"/>
    </source>
</evidence>
<dbReference type="RefSeq" id="WP_343796116.1">
    <property type="nucleotide sequence ID" value="NZ_BAAADJ010000004.1"/>
</dbReference>
<evidence type="ECO:0000256" key="6">
    <source>
        <dbReference type="ARBA" id="ARBA00022723"/>
    </source>
</evidence>
<comment type="similarity">
    <text evidence="3">Belongs to the NMT1/THI5 family.</text>
</comment>
<keyword evidence="15" id="KW-1185">Reference proteome</keyword>
<evidence type="ECO:0000256" key="11">
    <source>
        <dbReference type="ARBA" id="ARBA00048179"/>
    </source>
</evidence>
<feature type="signal peptide" evidence="12">
    <location>
        <begin position="1"/>
        <end position="22"/>
    </location>
</feature>
<feature type="chain" id="PRO_5045156247" description="Thiamine pyrimidine synthase" evidence="12">
    <location>
        <begin position="23"/>
        <end position="333"/>
    </location>
</feature>
<dbReference type="InterPro" id="IPR027939">
    <property type="entry name" value="NMT1/THI5"/>
</dbReference>
<dbReference type="SUPFAM" id="SSF53850">
    <property type="entry name" value="Periplasmic binding protein-like II"/>
    <property type="match status" value="1"/>
</dbReference>
<comment type="function">
    <text evidence="1">Responsible for the formation of the pyrimidine heterocycle in the thiamine biosynthesis pathway. Catalyzes the formation of hydroxymethylpyrimidine phosphate (HMP-P) from histidine and pyridoxal phosphate (PLP). The protein uses PLP and the active site histidine to form HMP-P, generating an inactive enzyme. The enzyme can only undergo a single turnover, which suggests it is a suicide enzyme.</text>
</comment>
<comment type="subunit">
    <text evidence="4">Homodimer.</text>
</comment>
<keyword evidence="7" id="KW-0663">Pyridoxal phosphate</keyword>
<comment type="catalytic activity">
    <reaction evidence="11">
        <text>N(6)-(pyridoxal phosphate)-L-lysyl-[4-amino-5-hydroxymethyl-2-methylpyrimidine phosphate synthase] + L-histidyl-[4-amino-5-hydroxymethyl-2-methylpyrimidine phosphate synthase] + 2 Fe(3+) + 4 H2O = L-lysyl-[4-amino-5-hydroxymethyl-2-methylpyrimidine phosphate synthase] + (2S)-2-amino-5-hydroxy-4-oxopentanoyl-[4-amino-5-hydroxymethyl-2-methylpyrimidine phosphate synthase] + 4-amino-2-methyl-5-(phosphooxymethyl)pyrimidine + 3-oxopropanoate + 2 Fe(2+) + 2 H(+)</text>
        <dbReference type="Rhea" id="RHEA:65756"/>
        <dbReference type="Rhea" id="RHEA-COMP:16892"/>
        <dbReference type="Rhea" id="RHEA-COMP:16893"/>
        <dbReference type="Rhea" id="RHEA-COMP:16894"/>
        <dbReference type="Rhea" id="RHEA-COMP:16895"/>
        <dbReference type="ChEBI" id="CHEBI:15377"/>
        <dbReference type="ChEBI" id="CHEBI:15378"/>
        <dbReference type="ChEBI" id="CHEBI:29033"/>
        <dbReference type="ChEBI" id="CHEBI:29034"/>
        <dbReference type="ChEBI" id="CHEBI:29969"/>
        <dbReference type="ChEBI" id="CHEBI:29979"/>
        <dbReference type="ChEBI" id="CHEBI:33190"/>
        <dbReference type="ChEBI" id="CHEBI:58354"/>
        <dbReference type="ChEBI" id="CHEBI:143915"/>
        <dbReference type="ChEBI" id="CHEBI:157692"/>
    </reaction>
    <physiologicalReaction direction="left-to-right" evidence="11">
        <dbReference type="Rhea" id="RHEA:65757"/>
    </physiologicalReaction>
</comment>
<evidence type="ECO:0000256" key="8">
    <source>
        <dbReference type="ARBA" id="ARBA00022977"/>
    </source>
</evidence>
<proteinExistence type="inferred from homology"/>
<evidence type="ECO:0000313" key="15">
    <source>
        <dbReference type="Proteomes" id="UP001500782"/>
    </source>
</evidence>
<dbReference type="InterPro" id="IPR015168">
    <property type="entry name" value="SsuA/THI5"/>
</dbReference>
<evidence type="ECO:0000313" key="14">
    <source>
        <dbReference type="EMBL" id="GAA0317739.1"/>
    </source>
</evidence>
<evidence type="ECO:0000256" key="12">
    <source>
        <dbReference type="SAM" id="SignalP"/>
    </source>
</evidence>
<accession>A0ABN0VUP0</accession>
<sequence>MKKRLLHTALIAILLWVSGCTAKTDIKTEEEAKRIRVASWSQPITEQTNLLIDEEKGFFKDKGLKLEFIPGAGGGDAIRNILSGQADIAFTDPGSLFFALNQGEKLRVIYNIYPQNVFNVVSLKEKNITKPEDLKGKTIGVYSLSSGTRQNLLLLLHQAGLSEKDVKIVETGLLNFAPLIQGQVDATAATDTGLVTAKEKGLGQVNVMEVKDYLNIPSDVFVVTEETFQTKKQLLSDFLEAYRNSAEWMIDQPEEAAALAVEYAIDGKDEAHNLEIIKLRNLASMSEETKVDGLGTINVELLQQGADAYKKLGLIENELDLSSVVSESLNQEK</sequence>
<comment type="caution">
    <text evidence="14">The sequence shown here is derived from an EMBL/GenBank/DDBJ whole genome shotgun (WGS) entry which is preliminary data.</text>
</comment>
<comment type="pathway">
    <text evidence="2">Cofactor biosynthesis; thiamine diphosphate biosynthesis.</text>
</comment>
<protein>
    <recommendedName>
        <fullName evidence="10">Thiamine pyrimidine synthase</fullName>
    </recommendedName>
</protein>
<keyword evidence="5" id="KW-0808">Transferase</keyword>
<keyword evidence="6" id="KW-0479">Metal-binding</keyword>